<dbReference type="CDD" id="cd03225">
    <property type="entry name" value="ABC_cobalt_CbiO_domain1"/>
    <property type="match status" value="2"/>
</dbReference>
<evidence type="ECO:0000256" key="7">
    <source>
        <dbReference type="ARBA" id="ARBA00022967"/>
    </source>
</evidence>
<evidence type="ECO:0000256" key="5">
    <source>
        <dbReference type="ARBA" id="ARBA00022741"/>
    </source>
</evidence>
<evidence type="ECO:0000256" key="8">
    <source>
        <dbReference type="ARBA" id="ARBA00023136"/>
    </source>
</evidence>
<protein>
    <submittedName>
        <fullName evidence="10">Energy-coupling factor transport system ATP-binding protein</fullName>
    </submittedName>
</protein>
<proteinExistence type="inferred from homology"/>
<reference evidence="11" key="1">
    <citation type="submission" date="2016-06" db="EMBL/GenBank/DDBJ databases">
        <title>Four novel species of enterococci isolated from chicken manure.</title>
        <authorList>
            <person name="Van Tyne D."/>
        </authorList>
    </citation>
    <scope>NUCLEOTIDE SEQUENCE [LARGE SCALE GENOMIC DNA]</scope>
    <source>
        <strain evidence="11">JM9A</strain>
    </source>
</reference>
<feature type="domain" description="ABC transporter" evidence="9">
    <location>
        <begin position="7"/>
        <end position="240"/>
    </location>
</feature>
<dbReference type="GO" id="GO:0005524">
    <property type="term" value="F:ATP binding"/>
    <property type="evidence" value="ECO:0007669"/>
    <property type="project" value="UniProtKB-KW"/>
</dbReference>
<dbReference type="PROSITE" id="PS50893">
    <property type="entry name" value="ABC_TRANSPORTER_2"/>
    <property type="match status" value="2"/>
</dbReference>
<comment type="subcellular location">
    <subcellularLocation>
        <location evidence="1">Cell membrane</location>
        <topology evidence="1">Peripheral membrane protein</topology>
    </subcellularLocation>
</comment>
<dbReference type="InterPro" id="IPR050095">
    <property type="entry name" value="ECF_ABC_transporter_ATP-bd"/>
</dbReference>
<evidence type="ECO:0000256" key="3">
    <source>
        <dbReference type="ARBA" id="ARBA00022448"/>
    </source>
</evidence>
<dbReference type="Gene3D" id="3.40.50.300">
    <property type="entry name" value="P-loop containing nucleotide triphosphate hydrolases"/>
    <property type="match status" value="2"/>
</dbReference>
<evidence type="ECO:0000313" key="10">
    <source>
        <dbReference type="EMBL" id="MEO1780667.1"/>
    </source>
</evidence>
<keyword evidence="5" id="KW-0547">Nucleotide-binding</keyword>
<keyword evidence="11" id="KW-1185">Reference proteome</keyword>
<keyword evidence="7" id="KW-1278">Translocase</keyword>
<dbReference type="EMBL" id="MAEI02000001">
    <property type="protein sequence ID" value="MEO1780667.1"/>
    <property type="molecule type" value="Genomic_DNA"/>
</dbReference>
<gene>
    <name evidence="10" type="ORF">BAU18_000218</name>
</gene>
<dbReference type="InterPro" id="IPR015856">
    <property type="entry name" value="ABC_transpr_CbiO/EcfA_su"/>
</dbReference>
<dbReference type="SUPFAM" id="SSF52540">
    <property type="entry name" value="P-loop containing nucleoside triphosphate hydrolases"/>
    <property type="match status" value="2"/>
</dbReference>
<keyword evidence="6 10" id="KW-0067">ATP-binding</keyword>
<evidence type="ECO:0000256" key="1">
    <source>
        <dbReference type="ARBA" id="ARBA00004202"/>
    </source>
</evidence>
<dbReference type="InterPro" id="IPR003439">
    <property type="entry name" value="ABC_transporter-like_ATP-bd"/>
</dbReference>
<comment type="caution">
    <text evidence="10">The sequence shown here is derived from an EMBL/GenBank/DDBJ whole genome shotgun (WGS) entry which is preliminary data.</text>
</comment>
<dbReference type="SMART" id="SM00382">
    <property type="entry name" value="AAA"/>
    <property type="match status" value="2"/>
</dbReference>
<evidence type="ECO:0000259" key="9">
    <source>
        <dbReference type="PROSITE" id="PS50893"/>
    </source>
</evidence>
<keyword evidence="8" id="KW-0472">Membrane</keyword>
<organism evidence="10 11">
    <name type="scientific">Enterococcus diestrammenae</name>
    <dbReference type="NCBI Taxonomy" id="1155073"/>
    <lineage>
        <taxon>Bacteria</taxon>
        <taxon>Bacillati</taxon>
        <taxon>Bacillota</taxon>
        <taxon>Bacilli</taxon>
        <taxon>Lactobacillales</taxon>
        <taxon>Enterococcaceae</taxon>
        <taxon>Enterococcus</taxon>
    </lineage>
</organism>
<dbReference type="RefSeq" id="WP_161869062.1">
    <property type="nucleotide sequence ID" value="NZ_MAEI02000001.1"/>
</dbReference>
<reference evidence="10 11" key="2">
    <citation type="submission" date="2024-02" db="EMBL/GenBank/DDBJ databases">
        <title>The Genome Sequence of Enterococcus diestrammenae JM9A.</title>
        <authorList>
            <person name="Earl A."/>
            <person name="Manson A."/>
            <person name="Gilmore M."/>
            <person name="Sanders J."/>
            <person name="Shea T."/>
            <person name="Howe W."/>
            <person name="Livny J."/>
            <person name="Cuomo C."/>
            <person name="Neafsey D."/>
            <person name="Birren B."/>
        </authorList>
    </citation>
    <scope>NUCLEOTIDE SEQUENCE [LARGE SCALE GENOMIC DNA]</scope>
    <source>
        <strain evidence="10 11">JM9A</strain>
    </source>
</reference>
<evidence type="ECO:0000256" key="6">
    <source>
        <dbReference type="ARBA" id="ARBA00022840"/>
    </source>
</evidence>
<dbReference type="Pfam" id="PF00005">
    <property type="entry name" value="ABC_tran"/>
    <property type="match status" value="2"/>
</dbReference>
<dbReference type="PANTHER" id="PTHR43553:SF27">
    <property type="entry name" value="ENERGY-COUPLING FACTOR TRANSPORTER ATP-BINDING PROTEIN ECFA2"/>
    <property type="match status" value="1"/>
</dbReference>
<dbReference type="Proteomes" id="UP001429357">
    <property type="component" value="Unassembled WGS sequence"/>
</dbReference>
<dbReference type="PANTHER" id="PTHR43553">
    <property type="entry name" value="HEAVY METAL TRANSPORTER"/>
    <property type="match status" value="1"/>
</dbReference>
<dbReference type="InterPro" id="IPR027417">
    <property type="entry name" value="P-loop_NTPase"/>
</dbReference>
<dbReference type="InterPro" id="IPR003593">
    <property type="entry name" value="AAA+_ATPase"/>
</dbReference>
<comment type="similarity">
    <text evidence="2">Belongs to the ABC transporter superfamily.</text>
</comment>
<sequence length="458" mass="50945">MIALQGLSLWQLGRTSDAAPILKDCQLKLAAGEFCLLRGDSGSGKSTLLRILAGVLDLSYEGDIFLAGCNLREVVGCQKAQLAGLLMQNPSRQFAMGSLRRELIFALENVQTPPSKIAEKMQQACQLADTIALMDQPFHQLSGGEKQRCALTVLLALDSPILLLDEPFASIDPASRRRLLQLLAQLRDLGKTILLADHDLAGYQEVVDRHLLLAEGHLQELPVADLPDHEPQWSLAMASGCEDAASLQLQQVSYGFEKGRPLLQPSDFTFQTGLTTLTGANGSGKSTLLRTIMQLEKYRGRYLYEGRPLPKRRSLYRRVSLGVQDPQHQFTGLTVREELVSWGWQADQLTAEQEASLQKLGLREFLDRSVYHLSEGQKKMVQLLGILSRPWELLLLDEPFASLDQRGCDFFADVLAKKSQQEAVLVVSHRMQPLAQISRHHVHLAAGQLQDLKKESRK</sequence>
<evidence type="ECO:0000313" key="11">
    <source>
        <dbReference type="Proteomes" id="UP001429357"/>
    </source>
</evidence>
<keyword evidence="3" id="KW-0813">Transport</keyword>
<evidence type="ECO:0000256" key="2">
    <source>
        <dbReference type="ARBA" id="ARBA00005417"/>
    </source>
</evidence>
<feature type="domain" description="ABC transporter" evidence="9">
    <location>
        <begin position="247"/>
        <end position="458"/>
    </location>
</feature>
<accession>A0ABV0EY49</accession>
<keyword evidence="4" id="KW-1003">Cell membrane</keyword>
<name>A0ABV0EY49_9ENTE</name>
<evidence type="ECO:0000256" key="4">
    <source>
        <dbReference type="ARBA" id="ARBA00022475"/>
    </source>
</evidence>